<dbReference type="InterPro" id="IPR002575">
    <property type="entry name" value="Aminoglycoside_PTrfase"/>
</dbReference>
<dbReference type="Gene3D" id="3.30.200.20">
    <property type="entry name" value="Phosphorylase Kinase, domain 1"/>
    <property type="match status" value="1"/>
</dbReference>
<dbReference type="PANTHER" id="PTHR21310:SF15">
    <property type="entry name" value="AMINOGLYCOSIDE PHOSPHOTRANSFERASE DOMAIN-CONTAINING PROTEIN"/>
    <property type="match status" value="1"/>
</dbReference>
<feature type="domain" description="Aminoglycoside phosphotransferase" evidence="1">
    <location>
        <begin position="22"/>
        <end position="259"/>
    </location>
</feature>
<dbReference type="InterPro" id="IPR011009">
    <property type="entry name" value="Kinase-like_dom_sf"/>
</dbReference>
<protein>
    <submittedName>
        <fullName evidence="2">Mph(B) family macrolide 2'-phosphotransferase</fullName>
    </submittedName>
</protein>
<dbReference type="OrthoDB" id="3806873at2"/>
<dbReference type="SUPFAM" id="SSF56112">
    <property type="entry name" value="Protein kinase-like (PK-like)"/>
    <property type="match status" value="1"/>
</dbReference>
<proteinExistence type="predicted"/>
<keyword evidence="3" id="KW-1185">Reference proteome</keyword>
<dbReference type="EMBL" id="PZJJ01000022">
    <property type="protein sequence ID" value="PTL38217.1"/>
    <property type="molecule type" value="Genomic_DNA"/>
</dbReference>
<dbReference type="CDD" id="cd05152">
    <property type="entry name" value="MPH2"/>
    <property type="match status" value="1"/>
</dbReference>
<comment type="caution">
    <text evidence="2">The sequence shown here is derived from an EMBL/GenBank/DDBJ whole genome shotgun (WGS) entry which is preliminary data.</text>
</comment>
<dbReference type="PANTHER" id="PTHR21310">
    <property type="entry name" value="AMINOGLYCOSIDE PHOSPHOTRANSFERASE-RELATED-RELATED"/>
    <property type="match status" value="1"/>
</dbReference>
<keyword evidence="2" id="KW-0808">Transferase</keyword>
<dbReference type="GO" id="GO:0016740">
    <property type="term" value="F:transferase activity"/>
    <property type="evidence" value="ECO:0007669"/>
    <property type="project" value="UniProtKB-KW"/>
</dbReference>
<name>A0A2T4U489_9BACI</name>
<organism evidence="2 3">
    <name type="scientific">Alkalicoccus saliphilus</name>
    <dbReference type="NCBI Taxonomy" id="200989"/>
    <lineage>
        <taxon>Bacteria</taxon>
        <taxon>Bacillati</taxon>
        <taxon>Bacillota</taxon>
        <taxon>Bacilli</taxon>
        <taxon>Bacillales</taxon>
        <taxon>Bacillaceae</taxon>
        <taxon>Alkalicoccus</taxon>
    </lineage>
</organism>
<gene>
    <name evidence="2" type="primary">mph(B)</name>
    <name evidence="2" type="ORF">C6Y45_12500</name>
</gene>
<dbReference type="Proteomes" id="UP000240509">
    <property type="component" value="Unassembled WGS sequence"/>
</dbReference>
<accession>A0A2T4U489</accession>
<evidence type="ECO:0000313" key="3">
    <source>
        <dbReference type="Proteomes" id="UP000240509"/>
    </source>
</evidence>
<reference evidence="2 3" key="1">
    <citation type="submission" date="2018-03" db="EMBL/GenBank/DDBJ databases">
        <title>Alkalicoccus saliphilus sp. nov., isolated from a mineral pool.</title>
        <authorList>
            <person name="Zhao B."/>
        </authorList>
    </citation>
    <scope>NUCLEOTIDE SEQUENCE [LARGE SCALE GENOMIC DNA]</scope>
    <source>
        <strain evidence="2 3">6AG</strain>
    </source>
</reference>
<sequence>MNTLEIKQLAEKNGLHIAEDAIKTNESGVDFLVAHAKDGEGVQWILRIPRRRESMRHARKEKAALEIIRHHVDFEVPVWSVFSEDMIAYRQLSGVPAAVIDMEKQDYVWNMARQPVPSGYYETLGKALAQLHAISPELMLPAGVEMGKGETLQQSMKRRMERVKETYEINEKLWNRWQTWILQDELWPEAAGVCHGDVHPGHILIDKTSRVTGLIDWTEVGIGDVSTDFLSHYLLFGQEGLTEIINAYAKAGGKTWPGIEKHIEELLTTSGITVAEYAEVSGLKEMHEAAVHMLSTETGR</sequence>
<dbReference type="InterPro" id="IPR051678">
    <property type="entry name" value="AGP_Transferase"/>
</dbReference>
<evidence type="ECO:0000259" key="1">
    <source>
        <dbReference type="Pfam" id="PF01636"/>
    </source>
</evidence>
<dbReference type="AlphaFoldDB" id="A0A2T4U489"/>
<evidence type="ECO:0000313" key="2">
    <source>
        <dbReference type="EMBL" id="PTL38217.1"/>
    </source>
</evidence>
<dbReference type="Gene3D" id="3.90.1200.10">
    <property type="match status" value="1"/>
</dbReference>
<dbReference type="RefSeq" id="WP_107585565.1">
    <property type="nucleotide sequence ID" value="NZ_PZJJ01000022.1"/>
</dbReference>
<dbReference type="Pfam" id="PF01636">
    <property type="entry name" value="APH"/>
    <property type="match status" value="1"/>
</dbReference>